<feature type="transmembrane region" description="Helical" evidence="6">
    <location>
        <begin position="432"/>
        <end position="452"/>
    </location>
</feature>
<dbReference type="OrthoDB" id="440553at2759"/>
<dbReference type="InterPro" id="IPR011701">
    <property type="entry name" value="MFS"/>
</dbReference>
<name>A0A0C3DCX8_9AGAM</name>
<protein>
    <recommendedName>
        <fullName evidence="7">Major facilitator superfamily (MFS) profile domain-containing protein</fullName>
    </recommendedName>
</protein>
<dbReference type="CDD" id="cd17325">
    <property type="entry name" value="MFS_MdtG_SLC18_like"/>
    <property type="match status" value="1"/>
</dbReference>
<evidence type="ECO:0000256" key="5">
    <source>
        <dbReference type="ARBA" id="ARBA00023136"/>
    </source>
</evidence>
<dbReference type="InterPro" id="IPR023214">
    <property type="entry name" value="HAD_sf"/>
</dbReference>
<feature type="transmembrane region" description="Helical" evidence="6">
    <location>
        <begin position="16"/>
        <end position="42"/>
    </location>
</feature>
<keyword evidence="2" id="KW-0813">Transport</keyword>
<dbReference type="Pfam" id="PF00702">
    <property type="entry name" value="Hydrolase"/>
    <property type="match status" value="1"/>
</dbReference>
<dbReference type="InParanoid" id="A0A0C3DCX8"/>
<evidence type="ECO:0000256" key="1">
    <source>
        <dbReference type="ARBA" id="ARBA00004141"/>
    </source>
</evidence>
<evidence type="ECO:0000256" key="6">
    <source>
        <dbReference type="SAM" id="Phobius"/>
    </source>
</evidence>
<evidence type="ECO:0000256" key="2">
    <source>
        <dbReference type="ARBA" id="ARBA00022448"/>
    </source>
</evidence>
<dbReference type="InterPro" id="IPR036412">
    <property type="entry name" value="HAD-like_sf"/>
</dbReference>
<dbReference type="Gene3D" id="3.40.50.1000">
    <property type="entry name" value="HAD superfamily/HAD-like"/>
    <property type="match status" value="1"/>
</dbReference>
<dbReference type="InterPro" id="IPR036259">
    <property type="entry name" value="MFS_trans_sf"/>
</dbReference>
<dbReference type="SFLD" id="SFLDS00003">
    <property type="entry name" value="Haloacid_Dehalogenase"/>
    <property type="match status" value="1"/>
</dbReference>
<evidence type="ECO:0000256" key="3">
    <source>
        <dbReference type="ARBA" id="ARBA00022692"/>
    </source>
</evidence>
<feature type="transmembrane region" description="Helical" evidence="6">
    <location>
        <begin position="148"/>
        <end position="171"/>
    </location>
</feature>
<keyword evidence="5 6" id="KW-0472">Membrane</keyword>
<feature type="transmembrane region" description="Helical" evidence="6">
    <location>
        <begin position="394"/>
        <end position="412"/>
    </location>
</feature>
<feature type="transmembrane region" description="Helical" evidence="6">
    <location>
        <begin position="54"/>
        <end position="78"/>
    </location>
</feature>
<dbReference type="HOGENOM" id="CLU_001265_51_2_1"/>
<dbReference type="EMBL" id="KN822159">
    <property type="protein sequence ID" value="KIM54249.1"/>
    <property type="molecule type" value="Genomic_DNA"/>
</dbReference>
<dbReference type="Gene3D" id="1.20.1250.20">
    <property type="entry name" value="MFS general substrate transporter like domains"/>
    <property type="match status" value="2"/>
</dbReference>
<evidence type="ECO:0000313" key="9">
    <source>
        <dbReference type="Proteomes" id="UP000053989"/>
    </source>
</evidence>
<evidence type="ECO:0000256" key="4">
    <source>
        <dbReference type="ARBA" id="ARBA00022989"/>
    </source>
</evidence>
<dbReference type="STRING" id="1036808.A0A0C3DCX8"/>
<feature type="transmembrane region" description="Helical" evidence="6">
    <location>
        <begin position="114"/>
        <end position="136"/>
    </location>
</feature>
<feature type="domain" description="Major facilitator superfamily (MFS) profile" evidence="7">
    <location>
        <begin position="17"/>
        <end position="490"/>
    </location>
</feature>
<feature type="transmembrane region" description="Helical" evidence="6">
    <location>
        <begin position="90"/>
        <end position="108"/>
    </location>
</feature>
<feature type="transmembrane region" description="Helical" evidence="6">
    <location>
        <begin position="177"/>
        <end position="196"/>
    </location>
</feature>
<sequence>MASKTREPWGLRWRSSVWFVTAVVSFGITTDLLVYSSIIPVIPFQLQHLHYNHVAALTGWLLCAYSAGLVGATIPIALYAEGWSSRQIPLLFGQLALIGSQILLMLAPNYPLMAIARIFQGISSSMIWVVGLALLCDTTPEHKAGKQLGIAMTGLSFGLLVGSPVGGALYFHRGYHAPFIFGLLCAALDLFARLLIIERRDAIKWGVDPWGSTPPPPKIDSAATVDVTLKSLPPALDSTSVLTITASTLESQTQPLSPIHPIEFVAVSDASRRWSSDGRAYATEATLVQKPASLVFVLASLLRSHRAGAALAMALVYGIINSMQEPTLPLHLEAEWKYTSDQVGLVYLASFIPTLISSPLSGWLSDRIGNDYIIFVCLVFTIPWWILLARRSSVVLFIMSFALQSFFVGGVVPPVTSELATVSRNLPGVGYAHVYGAFNLAFGIGTAVGPVIGGQIYSHIRHGWTILCCISVVLVALCSVLAFCCTGPTPLLSRFFRARSSIPAATSIAKEETLGRDPQEKPEDYQHNRMSQTTINVEAILFDLDGTLIDSTRGVFNAWEEFGKRHPFVDGLSWEEVANNTHGRRLVETLPEYCNIQSDELPKAVREFEDIVINYGGGPEVLPGVKSLLQKLTQCAPERFVIVTSASSAFASAAMTKCGLPLPKSGLITADDIGPGQGKPHPIPYLAGARRISNQADFATKCLVIEDAPSGLAAGKRAGARTLAVCTNHTREFLQRRTGNEKPDFIINNLEHVTVQVQQSGSLLVTLNDVCEAAATAEH</sequence>
<keyword evidence="4 6" id="KW-1133">Transmembrane helix</keyword>
<dbReference type="GO" id="GO:0016020">
    <property type="term" value="C:membrane"/>
    <property type="evidence" value="ECO:0007669"/>
    <property type="project" value="UniProtKB-SubCell"/>
</dbReference>
<gene>
    <name evidence="8" type="ORF">SCLCIDRAFT_1222218</name>
</gene>
<dbReference type="Gene3D" id="1.10.150.240">
    <property type="entry name" value="Putative phosphatase, domain 2"/>
    <property type="match status" value="1"/>
</dbReference>
<reference evidence="8 9" key="1">
    <citation type="submission" date="2014-04" db="EMBL/GenBank/DDBJ databases">
        <authorList>
            <consortium name="DOE Joint Genome Institute"/>
            <person name="Kuo A."/>
            <person name="Kohler A."/>
            <person name="Nagy L.G."/>
            <person name="Floudas D."/>
            <person name="Copeland A."/>
            <person name="Barry K.W."/>
            <person name="Cichocki N."/>
            <person name="Veneault-Fourrey C."/>
            <person name="LaButti K."/>
            <person name="Lindquist E.A."/>
            <person name="Lipzen A."/>
            <person name="Lundell T."/>
            <person name="Morin E."/>
            <person name="Murat C."/>
            <person name="Sun H."/>
            <person name="Tunlid A."/>
            <person name="Henrissat B."/>
            <person name="Grigoriev I.V."/>
            <person name="Hibbett D.S."/>
            <person name="Martin F."/>
            <person name="Nordberg H.P."/>
            <person name="Cantor M.N."/>
            <person name="Hua S.X."/>
        </authorList>
    </citation>
    <scope>NUCLEOTIDE SEQUENCE [LARGE SCALE GENOMIC DNA]</scope>
    <source>
        <strain evidence="8 9">Foug A</strain>
    </source>
</reference>
<dbReference type="AlphaFoldDB" id="A0A0C3DCX8"/>
<dbReference type="SFLD" id="SFLDG01129">
    <property type="entry name" value="C1.5:_HAD__Beta-PGM__Phosphata"/>
    <property type="match status" value="1"/>
</dbReference>
<dbReference type="Proteomes" id="UP000053989">
    <property type="component" value="Unassembled WGS sequence"/>
</dbReference>
<feature type="transmembrane region" description="Helical" evidence="6">
    <location>
        <begin position="345"/>
        <end position="364"/>
    </location>
</feature>
<proteinExistence type="predicted"/>
<feature type="transmembrane region" description="Helical" evidence="6">
    <location>
        <begin position="464"/>
        <end position="483"/>
    </location>
</feature>
<dbReference type="SUPFAM" id="SSF103473">
    <property type="entry name" value="MFS general substrate transporter"/>
    <property type="match status" value="1"/>
</dbReference>
<dbReference type="InterPro" id="IPR050930">
    <property type="entry name" value="MFS_Vesicular_Transporter"/>
</dbReference>
<dbReference type="PANTHER" id="PTHR23506:SF23">
    <property type="entry name" value="GH10249P"/>
    <property type="match status" value="1"/>
</dbReference>
<dbReference type="PANTHER" id="PTHR23506">
    <property type="entry name" value="GH10249P"/>
    <property type="match status" value="1"/>
</dbReference>
<dbReference type="GO" id="GO:0022857">
    <property type="term" value="F:transmembrane transporter activity"/>
    <property type="evidence" value="ECO:0007669"/>
    <property type="project" value="InterPro"/>
</dbReference>
<dbReference type="InterPro" id="IPR020846">
    <property type="entry name" value="MFS_dom"/>
</dbReference>
<dbReference type="PROSITE" id="PS50850">
    <property type="entry name" value="MFS"/>
    <property type="match status" value="1"/>
</dbReference>
<evidence type="ECO:0000313" key="8">
    <source>
        <dbReference type="EMBL" id="KIM54249.1"/>
    </source>
</evidence>
<dbReference type="Pfam" id="PF07690">
    <property type="entry name" value="MFS_1"/>
    <property type="match status" value="2"/>
</dbReference>
<dbReference type="FunCoup" id="A0A0C3DCX8">
    <property type="interactions" value="2"/>
</dbReference>
<reference evidence="9" key="2">
    <citation type="submission" date="2015-01" db="EMBL/GenBank/DDBJ databases">
        <title>Evolutionary Origins and Diversification of the Mycorrhizal Mutualists.</title>
        <authorList>
            <consortium name="DOE Joint Genome Institute"/>
            <consortium name="Mycorrhizal Genomics Consortium"/>
            <person name="Kohler A."/>
            <person name="Kuo A."/>
            <person name="Nagy L.G."/>
            <person name="Floudas D."/>
            <person name="Copeland A."/>
            <person name="Barry K.W."/>
            <person name="Cichocki N."/>
            <person name="Veneault-Fourrey C."/>
            <person name="LaButti K."/>
            <person name="Lindquist E.A."/>
            <person name="Lipzen A."/>
            <person name="Lundell T."/>
            <person name="Morin E."/>
            <person name="Murat C."/>
            <person name="Riley R."/>
            <person name="Ohm R."/>
            <person name="Sun H."/>
            <person name="Tunlid A."/>
            <person name="Henrissat B."/>
            <person name="Grigoriev I.V."/>
            <person name="Hibbett D.S."/>
            <person name="Martin F."/>
        </authorList>
    </citation>
    <scope>NUCLEOTIDE SEQUENCE [LARGE SCALE GENOMIC DNA]</scope>
    <source>
        <strain evidence="9">Foug A</strain>
    </source>
</reference>
<feature type="transmembrane region" description="Helical" evidence="6">
    <location>
        <begin position="370"/>
        <end position="387"/>
    </location>
</feature>
<keyword evidence="3 6" id="KW-0812">Transmembrane</keyword>
<organism evidence="8 9">
    <name type="scientific">Scleroderma citrinum Foug A</name>
    <dbReference type="NCBI Taxonomy" id="1036808"/>
    <lineage>
        <taxon>Eukaryota</taxon>
        <taxon>Fungi</taxon>
        <taxon>Dikarya</taxon>
        <taxon>Basidiomycota</taxon>
        <taxon>Agaricomycotina</taxon>
        <taxon>Agaricomycetes</taxon>
        <taxon>Agaricomycetidae</taxon>
        <taxon>Boletales</taxon>
        <taxon>Sclerodermatineae</taxon>
        <taxon>Sclerodermataceae</taxon>
        <taxon>Scleroderma</taxon>
    </lineage>
</organism>
<dbReference type="InterPro" id="IPR023198">
    <property type="entry name" value="PGP-like_dom2"/>
</dbReference>
<keyword evidence="9" id="KW-1185">Reference proteome</keyword>
<accession>A0A0C3DCX8</accession>
<comment type="subcellular location">
    <subcellularLocation>
        <location evidence="1">Membrane</location>
        <topology evidence="1">Multi-pass membrane protein</topology>
    </subcellularLocation>
</comment>
<dbReference type="SUPFAM" id="SSF56784">
    <property type="entry name" value="HAD-like"/>
    <property type="match status" value="1"/>
</dbReference>
<evidence type="ECO:0000259" key="7">
    <source>
        <dbReference type="PROSITE" id="PS50850"/>
    </source>
</evidence>